<dbReference type="Pfam" id="PF20038">
    <property type="entry name" value="HTH_59"/>
    <property type="match status" value="1"/>
</dbReference>
<dbReference type="EMBL" id="VSSQ01009852">
    <property type="protein sequence ID" value="MPM42769.1"/>
    <property type="molecule type" value="Genomic_DNA"/>
</dbReference>
<name>A0A644ZP76_9ZZZZ</name>
<evidence type="ECO:0000259" key="2">
    <source>
        <dbReference type="Pfam" id="PF20038"/>
    </source>
</evidence>
<reference evidence="3" key="1">
    <citation type="submission" date="2019-08" db="EMBL/GenBank/DDBJ databases">
        <authorList>
            <person name="Kucharzyk K."/>
            <person name="Murdoch R.W."/>
            <person name="Higgins S."/>
            <person name="Loffler F."/>
        </authorList>
    </citation>
    <scope>NUCLEOTIDE SEQUENCE</scope>
</reference>
<feature type="compositionally biased region" description="Basic and acidic residues" evidence="1">
    <location>
        <begin position="105"/>
        <end position="122"/>
    </location>
</feature>
<comment type="caution">
    <text evidence="3">The sequence shown here is derived from an EMBL/GenBank/DDBJ whole genome shotgun (WGS) entry which is preliminary data.</text>
</comment>
<evidence type="ECO:0000313" key="3">
    <source>
        <dbReference type="EMBL" id="MPM42769.1"/>
    </source>
</evidence>
<feature type="region of interest" description="Disordered" evidence="1">
    <location>
        <begin position="102"/>
        <end position="122"/>
    </location>
</feature>
<dbReference type="AlphaFoldDB" id="A0A644ZP76"/>
<dbReference type="InterPro" id="IPR045403">
    <property type="entry name" value="HTH_59_Firmicutes_type"/>
</dbReference>
<feature type="domain" description="Helix-turn-helix" evidence="2">
    <location>
        <begin position="46"/>
        <end position="100"/>
    </location>
</feature>
<gene>
    <name evidence="3" type="ORF">SDC9_89440</name>
</gene>
<accession>A0A644ZP76</accession>
<protein>
    <recommendedName>
        <fullName evidence="2">Helix-turn-helix domain-containing protein</fullName>
    </recommendedName>
</protein>
<organism evidence="3">
    <name type="scientific">bioreactor metagenome</name>
    <dbReference type="NCBI Taxonomy" id="1076179"/>
    <lineage>
        <taxon>unclassified sequences</taxon>
        <taxon>metagenomes</taxon>
        <taxon>ecological metagenomes</taxon>
    </lineage>
</organism>
<proteinExistence type="predicted"/>
<evidence type="ECO:0000256" key="1">
    <source>
        <dbReference type="SAM" id="MobiDB-lite"/>
    </source>
</evidence>
<dbReference type="SUPFAM" id="SSF143880">
    <property type="entry name" value="NE0471 N-terminal domain-like"/>
    <property type="match status" value="1"/>
</dbReference>
<sequence length="122" mass="13776">MFETKPEVFFSAHVDTGGYGIVWNTELDLESNELWYNGQTENSPCNNLLSFGIATSQWGLSESTLRKAISYGKLIPGRDCCKYGKQWVITKVAMLREYGQPQIPPDEKHLSAAEKEHPYSNS</sequence>
<dbReference type="InterPro" id="IPR036782">
    <property type="entry name" value="NE0471-like_N"/>
</dbReference>